<keyword evidence="5" id="KW-1185">Reference proteome</keyword>
<name>A0A1L3MPV5_9BACI</name>
<gene>
    <name evidence="4" type="ORF">A9C19_06260</name>
</gene>
<dbReference type="OrthoDB" id="9803279at2"/>
<evidence type="ECO:0000259" key="2">
    <source>
        <dbReference type="Pfam" id="PF00534"/>
    </source>
</evidence>
<dbReference type="Pfam" id="PF00534">
    <property type="entry name" value="Glycos_transf_1"/>
    <property type="match status" value="1"/>
</dbReference>
<dbReference type="PANTHER" id="PTHR45947:SF3">
    <property type="entry name" value="SULFOQUINOVOSYL TRANSFERASE SQD2"/>
    <property type="match status" value="1"/>
</dbReference>
<feature type="domain" description="Glycosyltransferase subfamily 4-like N-terminal" evidence="3">
    <location>
        <begin position="20"/>
        <end position="189"/>
    </location>
</feature>
<dbReference type="Gene3D" id="3.40.50.2000">
    <property type="entry name" value="Glycogen Phosphorylase B"/>
    <property type="match status" value="2"/>
</dbReference>
<evidence type="ECO:0000313" key="5">
    <source>
        <dbReference type="Proteomes" id="UP000181936"/>
    </source>
</evidence>
<evidence type="ECO:0000313" key="4">
    <source>
        <dbReference type="EMBL" id="APH04381.1"/>
    </source>
</evidence>
<dbReference type="CDD" id="cd03801">
    <property type="entry name" value="GT4_PimA-like"/>
    <property type="match status" value="1"/>
</dbReference>
<dbReference type="InterPro" id="IPR050194">
    <property type="entry name" value="Glycosyltransferase_grp1"/>
</dbReference>
<dbReference type="InterPro" id="IPR001296">
    <property type="entry name" value="Glyco_trans_1"/>
</dbReference>
<dbReference type="STRING" id="1547283.A9C19_06260"/>
<dbReference type="InterPro" id="IPR028098">
    <property type="entry name" value="Glyco_trans_4-like_N"/>
</dbReference>
<dbReference type="GO" id="GO:0016757">
    <property type="term" value="F:glycosyltransferase activity"/>
    <property type="evidence" value="ECO:0007669"/>
    <property type="project" value="InterPro"/>
</dbReference>
<dbReference type="KEGG" id="bwh:A9C19_06260"/>
<dbReference type="EMBL" id="CP016020">
    <property type="protein sequence ID" value="APH04381.1"/>
    <property type="molecule type" value="Genomic_DNA"/>
</dbReference>
<protein>
    <recommendedName>
        <fullName evidence="6">Glycosyl transferase</fullName>
    </recommendedName>
</protein>
<feature type="domain" description="Glycosyl transferase family 1" evidence="2">
    <location>
        <begin position="201"/>
        <end position="357"/>
    </location>
</feature>
<evidence type="ECO:0000259" key="3">
    <source>
        <dbReference type="Pfam" id="PF13439"/>
    </source>
</evidence>
<accession>A0A1L3MPV5</accession>
<organism evidence="4 5">
    <name type="scientific">Bacillus weihaiensis</name>
    <dbReference type="NCBI Taxonomy" id="1547283"/>
    <lineage>
        <taxon>Bacteria</taxon>
        <taxon>Bacillati</taxon>
        <taxon>Bacillota</taxon>
        <taxon>Bacilli</taxon>
        <taxon>Bacillales</taxon>
        <taxon>Bacillaceae</taxon>
        <taxon>Bacillus</taxon>
    </lineage>
</organism>
<sequence>MNKQNLTVLCLTTEYGENVVGGLGRHVTDLTLASKNQGLSYIVITPSISGKEYVEVKKHVTVYYVKNWTPVHLHFLDYIRNLNFRIVQFVLHELNKDVDLIHCHDWLTGMAAVTLQKQLGKPLMSTIHSTEKERKLVVKTKPIEMITTYEKELMTKSDRLIVSSAYMYSLLNRDYDIEKECMDLIPNGILPSQYQLPRNESNNQYPTPFILAMGRLVKEKGFEYLLMAFEEIKPFHKDLKLIIAGEGPYEEVLIRKSIELTIDDDVIFTGHVKGREKNCLLHQCEMLIIPSLYEPFGIIALEGMICRRPVIAFHTGGLKEIVGDGKGILVESSRSSDLAKEMRTILVNRELGKEVADRGFTHVVQNYHWDDVILLIKNSYQTLLNK</sequence>
<evidence type="ECO:0000256" key="1">
    <source>
        <dbReference type="ARBA" id="ARBA00009481"/>
    </source>
</evidence>
<proteinExistence type="inferred from homology"/>
<reference evidence="4 5" key="1">
    <citation type="journal article" date="2016" name="Sci. Rep.">
        <title>Complete genome sequence and transcriptomic analysis of a novel marine strain Bacillus weihaiensis reveals the mechanism of brown algae degradation.</title>
        <authorList>
            <person name="Zhu Y."/>
            <person name="Chen P."/>
            <person name="Bao Y."/>
            <person name="Men Y."/>
            <person name="Zeng Y."/>
            <person name="Yang J."/>
            <person name="Sun J."/>
            <person name="Sun Y."/>
        </authorList>
    </citation>
    <scope>NUCLEOTIDE SEQUENCE [LARGE SCALE GENOMIC DNA]</scope>
    <source>
        <strain evidence="4 5">Alg07</strain>
    </source>
</reference>
<evidence type="ECO:0008006" key="6">
    <source>
        <dbReference type="Google" id="ProtNLM"/>
    </source>
</evidence>
<dbReference type="Pfam" id="PF13439">
    <property type="entry name" value="Glyco_transf_4"/>
    <property type="match status" value="1"/>
</dbReference>
<dbReference type="AlphaFoldDB" id="A0A1L3MPV5"/>
<dbReference type="PANTHER" id="PTHR45947">
    <property type="entry name" value="SULFOQUINOVOSYL TRANSFERASE SQD2"/>
    <property type="match status" value="1"/>
</dbReference>
<dbReference type="SUPFAM" id="SSF53756">
    <property type="entry name" value="UDP-Glycosyltransferase/glycogen phosphorylase"/>
    <property type="match status" value="1"/>
</dbReference>
<dbReference type="Proteomes" id="UP000181936">
    <property type="component" value="Chromosome"/>
</dbReference>
<comment type="similarity">
    <text evidence="1">Belongs to the glycosyltransferase group 1 family. Glycosyltransferase 4 subfamily.</text>
</comment>
<dbReference type="RefSeq" id="WP_072579172.1">
    <property type="nucleotide sequence ID" value="NZ_CP016020.1"/>
</dbReference>